<dbReference type="EMBL" id="JACMSC010000002">
    <property type="protein sequence ID" value="KAG6532173.1"/>
    <property type="molecule type" value="Genomic_DNA"/>
</dbReference>
<proteinExistence type="predicted"/>
<dbReference type="Pfam" id="PF13041">
    <property type="entry name" value="PPR_2"/>
    <property type="match status" value="1"/>
</dbReference>
<dbReference type="InterPro" id="IPR046960">
    <property type="entry name" value="PPR_At4g14850-like_plant"/>
</dbReference>
<accession>A0A8J5HN74</accession>
<keyword evidence="3" id="KW-1185">Reference proteome</keyword>
<name>A0A8J5HN74_ZINOF</name>
<dbReference type="OrthoDB" id="1665514at2759"/>
<dbReference type="InterPro" id="IPR002885">
    <property type="entry name" value="PPR_rpt"/>
</dbReference>
<dbReference type="GO" id="GO:0003723">
    <property type="term" value="F:RNA binding"/>
    <property type="evidence" value="ECO:0007669"/>
    <property type="project" value="InterPro"/>
</dbReference>
<evidence type="ECO:0008006" key="4">
    <source>
        <dbReference type="Google" id="ProtNLM"/>
    </source>
</evidence>
<evidence type="ECO:0000256" key="1">
    <source>
        <dbReference type="PROSITE-ProRule" id="PRU00708"/>
    </source>
</evidence>
<sequence length="166" mass="19045">MAEASYSAPRPATRHRIALPLPIYHLFTEMPHRSLLRPALLCSQLLLPNPSTFHWNTIIRAYSSRHFPRESLNLFCKMRQKSTVPDAYTFQFMFKSCSLVGSTLEGQIVHALLVKHFPDCDTFVENSLVYMYVQLDSIDDSVIVLRLIDMKDVVSWTTIIEGLVKS</sequence>
<evidence type="ECO:0000313" key="3">
    <source>
        <dbReference type="Proteomes" id="UP000734854"/>
    </source>
</evidence>
<dbReference type="NCBIfam" id="TIGR00756">
    <property type="entry name" value="PPR"/>
    <property type="match status" value="1"/>
</dbReference>
<protein>
    <recommendedName>
        <fullName evidence="4">Pentatricopeptide repeat-containing protein</fullName>
    </recommendedName>
</protein>
<reference evidence="2 3" key="1">
    <citation type="submission" date="2020-08" db="EMBL/GenBank/DDBJ databases">
        <title>Plant Genome Project.</title>
        <authorList>
            <person name="Zhang R.-G."/>
        </authorList>
    </citation>
    <scope>NUCLEOTIDE SEQUENCE [LARGE SCALE GENOMIC DNA]</scope>
    <source>
        <tissue evidence="2">Rhizome</tissue>
    </source>
</reference>
<dbReference type="PROSITE" id="PS51375">
    <property type="entry name" value="PPR"/>
    <property type="match status" value="1"/>
</dbReference>
<organism evidence="2 3">
    <name type="scientific">Zingiber officinale</name>
    <name type="common">Ginger</name>
    <name type="synonym">Amomum zingiber</name>
    <dbReference type="NCBI Taxonomy" id="94328"/>
    <lineage>
        <taxon>Eukaryota</taxon>
        <taxon>Viridiplantae</taxon>
        <taxon>Streptophyta</taxon>
        <taxon>Embryophyta</taxon>
        <taxon>Tracheophyta</taxon>
        <taxon>Spermatophyta</taxon>
        <taxon>Magnoliopsida</taxon>
        <taxon>Liliopsida</taxon>
        <taxon>Zingiberales</taxon>
        <taxon>Zingiberaceae</taxon>
        <taxon>Zingiber</taxon>
    </lineage>
</organism>
<dbReference type="GO" id="GO:0009451">
    <property type="term" value="P:RNA modification"/>
    <property type="evidence" value="ECO:0007669"/>
    <property type="project" value="InterPro"/>
</dbReference>
<dbReference type="PANTHER" id="PTHR47926">
    <property type="entry name" value="PENTATRICOPEPTIDE REPEAT-CONTAINING PROTEIN"/>
    <property type="match status" value="1"/>
</dbReference>
<comment type="caution">
    <text evidence="2">The sequence shown here is derived from an EMBL/GenBank/DDBJ whole genome shotgun (WGS) entry which is preliminary data.</text>
</comment>
<evidence type="ECO:0000313" key="2">
    <source>
        <dbReference type="EMBL" id="KAG6532173.1"/>
    </source>
</evidence>
<feature type="repeat" description="PPR" evidence="1">
    <location>
        <begin position="51"/>
        <end position="85"/>
    </location>
</feature>
<gene>
    <name evidence="2" type="ORF">ZIOFF_006011</name>
</gene>
<dbReference type="Proteomes" id="UP000734854">
    <property type="component" value="Unassembled WGS sequence"/>
</dbReference>
<dbReference type="AlphaFoldDB" id="A0A8J5HN74"/>